<evidence type="ECO:0000313" key="3">
    <source>
        <dbReference type="Proteomes" id="UP000253153"/>
    </source>
</evidence>
<accession>A0A366S9Y4</accession>
<evidence type="ECO:0000256" key="1">
    <source>
        <dbReference type="SAM" id="MobiDB-lite"/>
    </source>
</evidence>
<dbReference type="RefSeq" id="XP_031020026.1">
    <property type="nucleotide sequence ID" value="XM_031155823.1"/>
</dbReference>
<organism evidence="2 3">
    <name type="scientific">Fusarium coffeatum</name>
    <dbReference type="NCBI Taxonomy" id="231269"/>
    <lineage>
        <taxon>Eukaryota</taxon>
        <taxon>Fungi</taxon>
        <taxon>Dikarya</taxon>
        <taxon>Ascomycota</taxon>
        <taxon>Pezizomycotina</taxon>
        <taxon>Sordariomycetes</taxon>
        <taxon>Hypocreomycetidae</taxon>
        <taxon>Hypocreales</taxon>
        <taxon>Nectriaceae</taxon>
        <taxon>Fusarium</taxon>
        <taxon>Fusarium incarnatum-equiseti species complex</taxon>
    </lineage>
</organism>
<dbReference type="Proteomes" id="UP000253153">
    <property type="component" value="Unassembled WGS sequence"/>
</dbReference>
<feature type="region of interest" description="Disordered" evidence="1">
    <location>
        <begin position="167"/>
        <end position="231"/>
    </location>
</feature>
<reference evidence="2 3" key="1">
    <citation type="submission" date="2018-06" db="EMBL/GenBank/DDBJ databases">
        <title>Fusarium incarnatum-equiseti species complex species 28.</title>
        <authorList>
            <person name="Gardiner D.M."/>
        </authorList>
    </citation>
    <scope>NUCLEOTIDE SEQUENCE [LARGE SCALE GENOMIC DNA]</scope>
    <source>
        <strain evidence="2 3">FIESC_28</strain>
    </source>
</reference>
<name>A0A366S9Y4_9HYPO</name>
<gene>
    <name evidence="2" type="ORF">FIESC28_01673</name>
</gene>
<proteinExistence type="predicted"/>
<keyword evidence="3" id="KW-1185">Reference proteome</keyword>
<feature type="compositionally biased region" description="Basic and acidic residues" evidence="1">
    <location>
        <begin position="177"/>
        <end position="214"/>
    </location>
</feature>
<sequence length="601" mass="67363">MGRPLLNAPLKVEDVSNISLELRGGIELDTEEVAALYAARRANATANGNASSRAHRAKERAKDETAYKAKVTATKKAYDSKNRDRVNKNKKNAVDKIKAAGTYCCNICNLSFATPFALSLHTTRKARADKVADIETPPPSKYATQQNAYRQSLLPFFINSIEAPRRNTVPCPAGKKRGIEHPNEQSKEKPKSAAVEMPRRSVKDRLCDMKDKLRSTGRRSQATTSSEHPTESLVSFGQIMWEGHMAPSPPALAGSSSGHALVNSPIIDSTIVRYHLGDRVVIPIVSCATSQPDTPTGEAVEPDCHLPGAVQGAEAYPQKFTQSRSLRGDLFVVPSQLYQVRAQGHEFMILNNVFDADVLTLLLEIHLTPSGLVGHEDGMNLLLLLTTLSFVYAQGMINEVDKIKNTMYRYIVLRMFYHNPHHGTFSLRKAPGDYFKFRSEEIYRAWVLVGSNEPRSVLSQDVLVDMYICMVQEKWWSDLTRNYSQEFTAHLIRKYQEAEYDLKHKFESIFKKFSDLTAFGMHPWMREASDSSDSEAASQQPSPETVSGPWQAPADNQLFLQPPVAFSDSSVSTRRRHRHVRRETSVMQTSHQPIDLIDPTE</sequence>
<dbReference type="GeneID" id="41991119"/>
<feature type="region of interest" description="Disordered" evidence="1">
    <location>
        <begin position="527"/>
        <end position="601"/>
    </location>
</feature>
<comment type="caution">
    <text evidence="2">The sequence shown here is derived from an EMBL/GenBank/DDBJ whole genome shotgun (WGS) entry which is preliminary data.</text>
</comment>
<evidence type="ECO:0000313" key="2">
    <source>
        <dbReference type="EMBL" id="RBR25435.1"/>
    </source>
</evidence>
<dbReference type="AlphaFoldDB" id="A0A366S9Y4"/>
<protein>
    <submittedName>
        <fullName evidence="2">Uncharacterized protein</fullName>
    </submittedName>
</protein>
<dbReference type="OrthoDB" id="5082783at2759"/>
<dbReference type="EMBL" id="QKXC01000038">
    <property type="protein sequence ID" value="RBR25435.1"/>
    <property type="molecule type" value="Genomic_DNA"/>
</dbReference>
<feature type="compositionally biased region" description="Low complexity" evidence="1">
    <location>
        <begin position="534"/>
        <end position="543"/>
    </location>
</feature>
<feature type="region of interest" description="Disordered" evidence="1">
    <location>
        <begin position="45"/>
        <end position="66"/>
    </location>
</feature>
<feature type="compositionally biased region" description="Polar residues" evidence="1">
    <location>
        <begin position="218"/>
        <end position="231"/>
    </location>
</feature>